<sequence>MKNLSILFLPVLSFSCSAYYDVPQAVTENGTRISVKLTDKATSAEQDKEYTADIFVFDDDRLQRLDSYQRIRCRPGEMPSAASQNGKKIIAAIINPQSDSYGWDHISSFQALQNEVADLKKETGHGMLMSGVGYVEAGKDAVCDISISALAAEVQLRSLRCDFSGKPYQESAIKDVKAYLTNVNAVAKILQKDGFSPETLCNQGGLVKDDVLAFADRDLIVRKIGNEVGSQTVYPDISLICYPNECMEETAGSPFTRLVIEGRINGQTCYYPININRDGRSGTGISRNCRYIFDVTLKSTGSSDPDTAVSPADIDIACLIAPWDEKDNTEIIF</sequence>
<accession>A0A940DS93</accession>
<keyword evidence="1" id="KW-0732">Signal</keyword>
<evidence type="ECO:0000313" key="2">
    <source>
        <dbReference type="EMBL" id="MBO8484079.1"/>
    </source>
</evidence>
<dbReference type="EMBL" id="JADILV010000056">
    <property type="protein sequence ID" value="MBO8484079.1"/>
    <property type="molecule type" value="Genomic_DNA"/>
</dbReference>
<evidence type="ECO:0000256" key="1">
    <source>
        <dbReference type="SAM" id="SignalP"/>
    </source>
</evidence>
<evidence type="ECO:0000313" key="3">
    <source>
        <dbReference type="Proteomes" id="UP000725002"/>
    </source>
</evidence>
<dbReference type="Proteomes" id="UP000725002">
    <property type="component" value="Unassembled WGS sequence"/>
</dbReference>
<dbReference type="PROSITE" id="PS51257">
    <property type="entry name" value="PROKAR_LIPOPROTEIN"/>
    <property type="match status" value="1"/>
</dbReference>
<reference evidence="2" key="1">
    <citation type="submission" date="2020-10" db="EMBL/GenBank/DDBJ databases">
        <authorList>
            <person name="Gilroy R."/>
        </authorList>
    </citation>
    <scope>NUCLEOTIDE SEQUENCE</scope>
    <source>
        <strain evidence="2">G3-8215</strain>
    </source>
</reference>
<organism evidence="2 3">
    <name type="scientific">Candidatus Cryptobacteroides avicola</name>
    <dbReference type="NCBI Taxonomy" id="2840757"/>
    <lineage>
        <taxon>Bacteria</taxon>
        <taxon>Pseudomonadati</taxon>
        <taxon>Bacteroidota</taxon>
        <taxon>Bacteroidia</taxon>
        <taxon>Bacteroidales</taxon>
        <taxon>Candidatus Cryptobacteroides</taxon>
    </lineage>
</organism>
<feature type="chain" id="PRO_5037276710" description="Lipoprotein" evidence="1">
    <location>
        <begin position="21"/>
        <end position="333"/>
    </location>
</feature>
<evidence type="ECO:0008006" key="4">
    <source>
        <dbReference type="Google" id="ProtNLM"/>
    </source>
</evidence>
<reference evidence="2" key="2">
    <citation type="journal article" date="2021" name="PeerJ">
        <title>Extensive microbial diversity within the chicken gut microbiome revealed by metagenomics and culture.</title>
        <authorList>
            <person name="Gilroy R."/>
            <person name="Ravi A."/>
            <person name="Getino M."/>
            <person name="Pursley I."/>
            <person name="Horton D.L."/>
            <person name="Alikhan N.F."/>
            <person name="Baker D."/>
            <person name="Gharbi K."/>
            <person name="Hall N."/>
            <person name="Watson M."/>
            <person name="Adriaenssens E.M."/>
            <person name="Foster-Nyarko E."/>
            <person name="Jarju S."/>
            <person name="Secka A."/>
            <person name="Antonio M."/>
            <person name="Oren A."/>
            <person name="Chaudhuri R.R."/>
            <person name="La Ragione R."/>
            <person name="Hildebrand F."/>
            <person name="Pallen M.J."/>
        </authorList>
    </citation>
    <scope>NUCLEOTIDE SEQUENCE</scope>
    <source>
        <strain evidence="2">G3-8215</strain>
    </source>
</reference>
<name>A0A940DS93_9BACT</name>
<dbReference type="AlphaFoldDB" id="A0A940DS93"/>
<proteinExistence type="predicted"/>
<feature type="signal peptide" evidence="1">
    <location>
        <begin position="1"/>
        <end position="20"/>
    </location>
</feature>
<comment type="caution">
    <text evidence="2">The sequence shown here is derived from an EMBL/GenBank/DDBJ whole genome shotgun (WGS) entry which is preliminary data.</text>
</comment>
<gene>
    <name evidence="2" type="ORF">IAB75_08220</name>
</gene>
<dbReference type="Gene3D" id="2.60.40.3690">
    <property type="match status" value="1"/>
</dbReference>
<protein>
    <recommendedName>
        <fullName evidence="4">Lipoprotein</fullName>
    </recommendedName>
</protein>